<keyword evidence="2" id="KW-1185">Reference proteome</keyword>
<accession>A0A409X5D3</accession>
<sequence length="157" mass="16494">MDIISPSSQAPAILAGGNGALSPPFTQAPTVSPSTCNFGWQNSALSSPFTQAAVVSALNNEEDKVLWSNIVDFDFDDKTFITAFFSACGSKAQSFSSTNTGPSILGFSTNFYIGTSQSVAAHSATPLCKKKYYAVTKGQWTSVCDKCSIQKHGQASG</sequence>
<gene>
    <name evidence="1" type="ORF">CVT25_001519</name>
</gene>
<dbReference type="Proteomes" id="UP000283269">
    <property type="component" value="Unassembled WGS sequence"/>
</dbReference>
<evidence type="ECO:0000313" key="1">
    <source>
        <dbReference type="EMBL" id="PPQ86008.1"/>
    </source>
</evidence>
<organism evidence="1 2">
    <name type="scientific">Psilocybe cyanescens</name>
    <dbReference type="NCBI Taxonomy" id="93625"/>
    <lineage>
        <taxon>Eukaryota</taxon>
        <taxon>Fungi</taxon>
        <taxon>Dikarya</taxon>
        <taxon>Basidiomycota</taxon>
        <taxon>Agaricomycotina</taxon>
        <taxon>Agaricomycetes</taxon>
        <taxon>Agaricomycetidae</taxon>
        <taxon>Agaricales</taxon>
        <taxon>Agaricineae</taxon>
        <taxon>Strophariaceae</taxon>
        <taxon>Psilocybe</taxon>
    </lineage>
</organism>
<dbReference type="AlphaFoldDB" id="A0A409X5D3"/>
<evidence type="ECO:0000313" key="2">
    <source>
        <dbReference type="Proteomes" id="UP000283269"/>
    </source>
</evidence>
<reference evidence="1 2" key="1">
    <citation type="journal article" date="2018" name="Evol. Lett.">
        <title>Horizontal gene cluster transfer increased hallucinogenic mushroom diversity.</title>
        <authorList>
            <person name="Reynolds H.T."/>
            <person name="Vijayakumar V."/>
            <person name="Gluck-Thaler E."/>
            <person name="Korotkin H.B."/>
            <person name="Matheny P.B."/>
            <person name="Slot J.C."/>
        </authorList>
    </citation>
    <scope>NUCLEOTIDE SEQUENCE [LARGE SCALE GENOMIC DNA]</scope>
    <source>
        <strain evidence="1 2">2631</strain>
    </source>
</reference>
<dbReference type="EMBL" id="NHYD01002581">
    <property type="protein sequence ID" value="PPQ86008.1"/>
    <property type="molecule type" value="Genomic_DNA"/>
</dbReference>
<name>A0A409X5D3_PSICY</name>
<protein>
    <submittedName>
        <fullName evidence="1">Uncharacterized protein</fullName>
    </submittedName>
</protein>
<dbReference type="InParanoid" id="A0A409X5D3"/>
<comment type="caution">
    <text evidence="1">The sequence shown here is derived from an EMBL/GenBank/DDBJ whole genome shotgun (WGS) entry which is preliminary data.</text>
</comment>
<proteinExistence type="predicted"/>